<reference evidence="1" key="1">
    <citation type="submission" date="2020-08" db="EMBL/GenBank/DDBJ databases">
        <title>Multicomponent nature underlies the extraordinary mechanical properties of spider dragline silk.</title>
        <authorList>
            <person name="Kono N."/>
            <person name="Nakamura H."/>
            <person name="Mori M."/>
            <person name="Yoshida Y."/>
            <person name="Ohtoshi R."/>
            <person name="Malay A.D."/>
            <person name="Moran D.A.P."/>
            <person name="Tomita M."/>
            <person name="Numata K."/>
            <person name="Arakawa K."/>
        </authorList>
    </citation>
    <scope>NUCLEOTIDE SEQUENCE</scope>
</reference>
<organism evidence="1 2">
    <name type="scientific">Nephila pilipes</name>
    <name type="common">Giant wood spider</name>
    <name type="synonym">Nephila maculata</name>
    <dbReference type="NCBI Taxonomy" id="299642"/>
    <lineage>
        <taxon>Eukaryota</taxon>
        <taxon>Metazoa</taxon>
        <taxon>Ecdysozoa</taxon>
        <taxon>Arthropoda</taxon>
        <taxon>Chelicerata</taxon>
        <taxon>Arachnida</taxon>
        <taxon>Araneae</taxon>
        <taxon>Araneomorphae</taxon>
        <taxon>Entelegynae</taxon>
        <taxon>Araneoidea</taxon>
        <taxon>Nephilidae</taxon>
        <taxon>Nephila</taxon>
    </lineage>
</organism>
<dbReference type="EMBL" id="BMAW01091430">
    <property type="protein sequence ID" value="GFS49847.1"/>
    <property type="molecule type" value="Genomic_DNA"/>
</dbReference>
<keyword evidence="2" id="KW-1185">Reference proteome</keyword>
<dbReference type="Proteomes" id="UP000887013">
    <property type="component" value="Unassembled WGS sequence"/>
</dbReference>
<comment type="caution">
    <text evidence="1">The sequence shown here is derived from an EMBL/GenBank/DDBJ whole genome shotgun (WGS) entry which is preliminary data.</text>
</comment>
<gene>
    <name evidence="1" type="ORF">NPIL_418951</name>
</gene>
<protein>
    <submittedName>
        <fullName evidence="1">Uncharacterized protein</fullName>
    </submittedName>
</protein>
<evidence type="ECO:0000313" key="1">
    <source>
        <dbReference type="EMBL" id="GFS49847.1"/>
    </source>
</evidence>
<accession>A0A8X6JPR5</accession>
<proteinExistence type="predicted"/>
<name>A0A8X6JPR5_NEPPI</name>
<evidence type="ECO:0000313" key="2">
    <source>
        <dbReference type="Proteomes" id="UP000887013"/>
    </source>
</evidence>
<dbReference type="AlphaFoldDB" id="A0A8X6JPR5"/>
<sequence length="83" mass="8686">MSTETNRTSPTVAAATSLHCSRNSNEAPRRGVFAGGRVAMGTVLRDRQQVGGNHVAGNARFVALSYKGMILLLGFLHGNGSSV</sequence>